<gene>
    <name evidence="1" type="ORF">MENTE1834_LOCUS47638</name>
</gene>
<keyword evidence="2" id="KW-1185">Reference proteome</keyword>
<organism evidence="1 2">
    <name type="scientific">Meloidogyne enterolobii</name>
    <name type="common">Root-knot nematode worm</name>
    <name type="synonym">Meloidogyne mayaguensis</name>
    <dbReference type="NCBI Taxonomy" id="390850"/>
    <lineage>
        <taxon>Eukaryota</taxon>
        <taxon>Metazoa</taxon>
        <taxon>Ecdysozoa</taxon>
        <taxon>Nematoda</taxon>
        <taxon>Chromadorea</taxon>
        <taxon>Rhabditida</taxon>
        <taxon>Tylenchina</taxon>
        <taxon>Tylenchomorpha</taxon>
        <taxon>Tylenchoidea</taxon>
        <taxon>Meloidogynidae</taxon>
        <taxon>Meloidogyninae</taxon>
        <taxon>Meloidogyne</taxon>
    </lineage>
</organism>
<reference evidence="1" key="1">
    <citation type="submission" date="2023-11" db="EMBL/GenBank/DDBJ databases">
        <authorList>
            <person name="Poullet M."/>
        </authorList>
    </citation>
    <scope>NUCLEOTIDE SEQUENCE</scope>
    <source>
        <strain evidence="1">E1834</strain>
    </source>
</reference>
<evidence type="ECO:0000313" key="1">
    <source>
        <dbReference type="EMBL" id="CAK5124164.1"/>
    </source>
</evidence>
<proteinExistence type="predicted"/>
<accession>A0ACB1B5M5</accession>
<evidence type="ECO:0000313" key="2">
    <source>
        <dbReference type="Proteomes" id="UP001497535"/>
    </source>
</evidence>
<sequence>MFENELKDAEAANILIVMRNNGKAISLVKSEPISPCKLYNDNVVPIFHPGFYEFFLLKNI</sequence>
<dbReference type="Proteomes" id="UP001497535">
    <property type="component" value="Unassembled WGS sequence"/>
</dbReference>
<comment type="caution">
    <text evidence="1">The sequence shown here is derived from an EMBL/GenBank/DDBJ whole genome shotgun (WGS) entry which is preliminary data.</text>
</comment>
<name>A0ACB1B5M5_MELEN</name>
<protein>
    <submittedName>
        <fullName evidence="1">Uncharacterized protein</fullName>
    </submittedName>
</protein>
<dbReference type="EMBL" id="CAVMJV010000198">
    <property type="protein sequence ID" value="CAK5124164.1"/>
    <property type="molecule type" value="Genomic_DNA"/>
</dbReference>